<gene>
    <name evidence="1" type="ORF">METZ01_LOCUS313746</name>
</gene>
<accession>A0A382NMF7</accession>
<dbReference type="EMBL" id="UINC01100667">
    <property type="protein sequence ID" value="SVC60892.1"/>
    <property type="molecule type" value="Genomic_DNA"/>
</dbReference>
<dbReference type="AlphaFoldDB" id="A0A382NMF7"/>
<evidence type="ECO:0000313" key="1">
    <source>
        <dbReference type="EMBL" id="SVC60892.1"/>
    </source>
</evidence>
<organism evidence="1">
    <name type="scientific">marine metagenome</name>
    <dbReference type="NCBI Taxonomy" id="408172"/>
    <lineage>
        <taxon>unclassified sequences</taxon>
        <taxon>metagenomes</taxon>
        <taxon>ecological metagenomes</taxon>
    </lineage>
</organism>
<sequence>MVLSQPIVKEYRDFDIEFYEVFKEW</sequence>
<protein>
    <submittedName>
        <fullName evidence="1">Uncharacterized protein</fullName>
    </submittedName>
</protein>
<name>A0A382NMF7_9ZZZZ</name>
<proteinExistence type="predicted"/>
<reference evidence="1" key="1">
    <citation type="submission" date="2018-05" db="EMBL/GenBank/DDBJ databases">
        <authorList>
            <person name="Lanie J.A."/>
            <person name="Ng W.-L."/>
            <person name="Kazmierczak K.M."/>
            <person name="Andrzejewski T.M."/>
            <person name="Davidsen T.M."/>
            <person name="Wayne K.J."/>
            <person name="Tettelin H."/>
            <person name="Glass J.I."/>
            <person name="Rusch D."/>
            <person name="Podicherti R."/>
            <person name="Tsui H.-C.T."/>
            <person name="Winkler M.E."/>
        </authorList>
    </citation>
    <scope>NUCLEOTIDE SEQUENCE</scope>
</reference>